<dbReference type="PIRSF" id="PIRSF002162">
    <property type="entry name" value="Ribosomal_L6"/>
    <property type="match status" value="1"/>
</dbReference>
<feature type="domain" description="Large ribosomal subunit protein uL6 alpha-beta" evidence="9">
    <location>
        <begin position="13"/>
        <end position="82"/>
    </location>
</feature>
<evidence type="ECO:0000313" key="11">
    <source>
        <dbReference type="Proteomes" id="UP000007881"/>
    </source>
</evidence>
<dbReference type="FunFam" id="3.90.930.12:FF:000002">
    <property type="entry name" value="50S ribosomal protein L6"/>
    <property type="match status" value="1"/>
</dbReference>
<evidence type="ECO:0000256" key="7">
    <source>
        <dbReference type="RuleBase" id="RU003869"/>
    </source>
</evidence>
<dbReference type="Proteomes" id="UP000007881">
    <property type="component" value="Chromosome"/>
</dbReference>
<evidence type="ECO:0000256" key="2">
    <source>
        <dbReference type="ARBA" id="ARBA00022884"/>
    </source>
</evidence>
<dbReference type="InterPro" id="IPR019906">
    <property type="entry name" value="Ribosomal_uL6_bac-type"/>
</dbReference>
<dbReference type="eggNOG" id="COG0097">
    <property type="taxonomic scope" value="Bacteria"/>
</dbReference>
<dbReference type="GO" id="GO:0022625">
    <property type="term" value="C:cytosolic large ribosomal subunit"/>
    <property type="evidence" value="ECO:0007669"/>
    <property type="project" value="UniProtKB-UniRule"/>
</dbReference>
<accession>I0IIH4</accession>
<dbReference type="NCBIfam" id="TIGR03654">
    <property type="entry name" value="L6_bact"/>
    <property type="match status" value="1"/>
</dbReference>
<dbReference type="GO" id="GO:0002181">
    <property type="term" value="P:cytoplasmic translation"/>
    <property type="evidence" value="ECO:0007669"/>
    <property type="project" value="TreeGrafter"/>
</dbReference>
<feature type="domain" description="Large ribosomal subunit protein uL6 alpha-beta" evidence="9">
    <location>
        <begin position="91"/>
        <end position="164"/>
    </location>
</feature>
<evidence type="ECO:0000256" key="3">
    <source>
        <dbReference type="ARBA" id="ARBA00022980"/>
    </source>
</evidence>
<evidence type="ECO:0000256" key="4">
    <source>
        <dbReference type="ARBA" id="ARBA00023274"/>
    </source>
</evidence>
<dbReference type="GO" id="GO:0003735">
    <property type="term" value="F:structural constituent of ribosome"/>
    <property type="evidence" value="ECO:0007669"/>
    <property type="project" value="UniProtKB-UniRule"/>
</dbReference>
<dbReference type="PANTHER" id="PTHR11655">
    <property type="entry name" value="60S/50S RIBOSOMAL PROTEIN L6/L9"/>
    <property type="match status" value="1"/>
</dbReference>
<dbReference type="Gene3D" id="3.90.930.12">
    <property type="entry name" value="Ribosomal protein L6, alpha-beta domain"/>
    <property type="match status" value="2"/>
</dbReference>
<dbReference type="KEGG" id="phm:PSMK_29030"/>
<dbReference type="AlphaFoldDB" id="I0IIH4"/>
<dbReference type="PATRIC" id="fig|1142394.8.peg.3004"/>
<evidence type="ECO:0000256" key="6">
    <source>
        <dbReference type="NCBIfam" id="TIGR03654"/>
    </source>
</evidence>
<evidence type="ECO:0000256" key="1">
    <source>
        <dbReference type="ARBA" id="ARBA00022730"/>
    </source>
</evidence>
<dbReference type="RefSeq" id="WP_014438270.1">
    <property type="nucleotide sequence ID" value="NC_017080.1"/>
</dbReference>
<keyword evidence="3 7" id="KW-0689">Ribosomal protein</keyword>
<gene>
    <name evidence="10" type="primary">rplF</name>
    <name evidence="10" type="ordered locus">PSMK_29030</name>
</gene>
<dbReference type="PANTHER" id="PTHR11655:SF14">
    <property type="entry name" value="LARGE RIBOSOMAL SUBUNIT PROTEIN UL6M"/>
    <property type="match status" value="1"/>
</dbReference>
<comment type="similarity">
    <text evidence="7">Belongs to the universal ribosomal protein uL6 family.</text>
</comment>
<dbReference type="GO" id="GO:0019843">
    <property type="term" value="F:rRNA binding"/>
    <property type="evidence" value="ECO:0007669"/>
    <property type="project" value="UniProtKB-UniRule"/>
</dbReference>
<sequence>MSRIGKTPVPVTDGAKVDIQGRKISVSGKLGSLAFSHRPEVEVKLEDDNVVVTRHGDNKAARAFHGLTRSLIQNMIEGVTKGFVKELEVSGVGYVAAMKGPKQIDLKVGFADTRSVKIPDGVTCEVNGVRIRVSGSDKQLVGQTAAAIRAERKPEPYNGKGIRYIDEVILRKQGKAFAK</sequence>
<evidence type="ECO:0000259" key="9">
    <source>
        <dbReference type="Pfam" id="PF00347"/>
    </source>
</evidence>
<evidence type="ECO:0000256" key="8">
    <source>
        <dbReference type="RuleBase" id="RU003870"/>
    </source>
</evidence>
<evidence type="ECO:0000313" key="10">
    <source>
        <dbReference type="EMBL" id="BAM05062.1"/>
    </source>
</evidence>
<dbReference type="SUPFAM" id="SSF56053">
    <property type="entry name" value="Ribosomal protein L6"/>
    <property type="match status" value="2"/>
</dbReference>
<dbReference type="HOGENOM" id="CLU_065464_1_2_0"/>
<evidence type="ECO:0000256" key="5">
    <source>
        <dbReference type="ARBA" id="ARBA00035454"/>
    </source>
</evidence>
<dbReference type="STRING" id="1142394.PSMK_29030"/>
<keyword evidence="11" id="KW-1185">Reference proteome</keyword>
<proteinExistence type="inferred from homology"/>
<reference evidence="10 11" key="1">
    <citation type="submission" date="2012-02" db="EMBL/GenBank/DDBJ databases">
        <title>Complete genome sequence of Phycisphaera mikurensis NBRC 102666.</title>
        <authorList>
            <person name="Ankai A."/>
            <person name="Hosoyama A."/>
            <person name="Terui Y."/>
            <person name="Sekine M."/>
            <person name="Fukai R."/>
            <person name="Kato Y."/>
            <person name="Nakamura S."/>
            <person name="Yamada-Narita S."/>
            <person name="Kawakoshi A."/>
            <person name="Fukunaga Y."/>
            <person name="Yamazaki S."/>
            <person name="Fujita N."/>
        </authorList>
    </citation>
    <scope>NUCLEOTIDE SEQUENCE [LARGE SCALE GENOMIC DNA]</scope>
    <source>
        <strain evidence="11">NBRC 102666 / KCTC 22515 / FYK2301M01</strain>
    </source>
</reference>
<name>I0IIH4_PHYMF</name>
<dbReference type="InterPro" id="IPR000702">
    <property type="entry name" value="Ribosomal_uL6-like"/>
</dbReference>
<dbReference type="InterPro" id="IPR036789">
    <property type="entry name" value="Ribosomal_uL6-like_a/b-dom_sf"/>
</dbReference>
<organism evidence="10 11">
    <name type="scientific">Phycisphaera mikurensis (strain NBRC 102666 / KCTC 22515 / FYK2301M01)</name>
    <dbReference type="NCBI Taxonomy" id="1142394"/>
    <lineage>
        <taxon>Bacteria</taxon>
        <taxon>Pseudomonadati</taxon>
        <taxon>Planctomycetota</taxon>
        <taxon>Phycisphaerae</taxon>
        <taxon>Phycisphaerales</taxon>
        <taxon>Phycisphaeraceae</taxon>
        <taxon>Phycisphaera</taxon>
    </lineage>
</organism>
<dbReference type="PRINTS" id="PR00059">
    <property type="entry name" value="RIBOSOMALL6"/>
</dbReference>
<dbReference type="Pfam" id="PF00347">
    <property type="entry name" value="Ribosomal_L6"/>
    <property type="match status" value="2"/>
</dbReference>
<keyword evidence="1 8" id="KW-0699">rRNA-binding</keyword>
<dbReference type="InterPro" id="IPR020040">
    <property type="entry name" value="Ribosomal_uL6_a/b-dom"/>
</dbReference>
<keyword evidence="2 8" id="KW-0694">RNA-binding</keyword>
<protein>
    <recommendedName>
        <fullName evidence="5 6">50S ribosomal protein L6</fullName>
    </recommendedName>
</protein>
<dbReference type="OrthoDB" id="9805007at2"/>
<dbReference type="EMBL" id="AP012338">
    <property type="protein sequence ID" value="BAM05062.1"/>
    <property type="molecule type" value="Genomic_DNA"/>
</dbReference>
<keyword evidence="4 7" id="KW-0687">Ribonucleoprotein</keyword>
<comment type="function">
    <text evidence="8">This protein binds to the 23S rRNA, and is important in its secondary structure. It is located near the subunit interface in the base of the L7/L12 stalk, and near the tRNA binding site of the peptidyltransferase center.</text>
</comment>